<protein>
    <recommendedName>
        <fullName evidence="3">Terminase</fullName>
    </recommendedName>
</protein>
<dbReference type="Proteomes" id="UP000619486">
    <property type="component" value="Unassembled WGS sequence"/>
</dbReference>
<reference evidence="1" key="2">
    <citation type="submission" date="2020-09" db="EMBL/GenBank/DDBJ databases">
        <authorList>
            <person name="Sun Q."/>
            <person name="Ohkuma M."/>
        </authorList>
    </citation>
    <scope>NUCLEOTIDE SEQUENCE</scope>
    <source>
        <strain evidence="1">JCM 3172</strain>
    </source>
</reference>
<dbReference type="EMBL" id="BMQQ01000016">
    <property type="protein sequence ID" value="GGT43416.1"/>
    <property type="molecule type" value="Genomic_DNA"/>
</dbReference>
<dbReference type="Gene3D" id="3.40.50.300">
    <property type="entry name" value="P-loop containing nucleotide triphosphate hydrolases"/>
    <property type="match status" value="1"/>
</dbReference>
<keyword evidence="2" id="KW-1185">Reference proteome</keyword>
<sequence>MKMTTSPIWTSPTEFGEQLRELYGLECAPWWGTPRRPGFATLGGKAARVMTRLGFEPMPWQRYVLDVALEIDPETGVFAYREVGLSVPRQQGKTQQILALMVHRIMAWERQNVTYAAQNRTMAKKRWEDEFLATLDGSSLFGKYRPRKTTGNEAIIWGSTRSLLGITSNTEKAGHGPPLDLGVIDEAFAAEDDRLEQAFSPAMLTKPMAQLWWASAGGTEKSVWLNKKRAAGRRHIEELWETGVHPSVAYFEWFAPDSMDRSDPATWRATLPALGHTVTEAVIQAELDKLDPGEFDRAYLNRTRKASPPDDPNVPKKVWPGLADEKSRPPADEVAFAIDVSQDRKHAAIGVAMRRRDGRVHMELVDRRPGTDWVVPAVSKLVRLWRPLVVAVASSGAPAGSLIDDLVAAGITVPEDKQHPHRGHLVVMRAGDMTEACGQLADALNQGTVRHLDQTPLTAAVNGARTRRVGDAWVLDRTASLVDVAPLIAVTEARWALLTRGPAVLDDYDVLNSVV</sequence>
<dbReference type="InterPro" id="IPR027417">
    <property type="entry name" value="P-loop_NTPase"/>
</dbReference>
<evidence type="ECO:0008006" key="3">
    <source>
        <dbReference type="Google" id="ProtNLM"/>
    </source>
</evidence>
<evidence type="ECO:0000313" key="2">
    <source>
        <dbReference type="Proteomes" id="UP000619486"/>
    </source>
</evidence>
<dbReference type="RefSeq" id="WP_229833095.1">
    <property type="nucleotide sequence ID" value="NZ_BMQQ01000016.1"/>
</dbReference>
<comment type="caution">
    <text evidence="1">The sequence shown here is derived from an EMBL/GenBank/DDBJ whole genome shotgun (WGS) entry which is preliminary data.</text>
</comment>
<gene>
    <name evidence="1" type="ORF">GCM10014713_41380</name>
</gene>
<proteinExistence type="predicted"/>
<evidence type="ECO:0000313" key="1">
    <source>
        <dbReference type="EMBL" id="GGT43416.1"/>
    </source>
</evidence>
<dbReference type="AlphaFoldDB" id="A0A918LRM4"/>
<accession>A0A918LRM4</accession>
<name>A0A918LRM4_9ACTN</name>
<organism evidence="1 2">
    <name type="scientific">Streptomyces purpureus</name>
    <dbReference type="NCBI Taxonomy" id="1951"/>
    <lineage>
        <taxon>Bacteria</taxon>
        <taxon>Bacillati</taxon>
        <taxon>Actinomycetota</taxon>
        <taxon>Actinomycetes</taxon>
        <taxon>Kitasatosporales</taxon>
        <taxon>Streptomycetaceae</taxon>
        <taxon>Streptomyces</taxon>
    </lineage>
</organism>
<reference evidence="1" key="1">
    <citation type="journal article" date="2014" name="Int. J. Syst. Evol. Microbiol.">
        <title>Complete genome sequence of Corynebacterium casei LMG S-19264T (=DSM 44701T), isolated from a smear-ripened cheese.</title>
        <authorList>
            <consortium name="US DOE Joint Genome Institute (JGI-PGF)"/>
            <person name="Walter F."/>
            <person name="Albersmeier A."/>
            <person name="Kalinowski J."/>
            <person name="Ruckert C."/>
        </authorList>
    </citation>
    <scope>NUCLEOTIDE SEQUENCE</scope>
    <source>
        <strain evidence="1">JCM 3172</strain>
    </source>
</reference>